<dbReference type="AlphaFoldDB" id="A0AAW7M9W5"/>
<name>A0AAW7M9W5_9MICO</name>
<dbReference type="SUPFAM" id="SSF46689">
    <property type="entry name" value="Homeodomain-like"/>
    <property type="match status" value="1"/>
</dbReference>
<dbReference type="PROSITE" id="PS50977">
    <property type="entry name" value="HTH_TETR_2"/>
    <property type="match status" value="1"/>
</dbReference>
<dbReference type="RefSeq" id="WP_301122088.1">
    <property type="nucleotide sequence ID" value="NZ_JAUHPX010000007.1"/>
</dbReference>
<feature type="domain" description="HTH tetR-type" evidence="3">
    <location>
        <begin position="8"/>
        <end position="68"/>
    </location>
</feature>
<sequence length="201" mass="21885">MTTDPRFARSADALARAVLELAAETPIEDIAVTDIARRAGVTRATFYNHANGPEELLARVLGAELDQVRQEFLDSVSSHLDDVEGAWRETAGLLMDHIDSHADVYRTGLSQTEAGRGSMLALLLANHIEGTLERYRQVIGAPEPKDDAERARARIAAAYLSHGVVGGYRAFLTGPEPRDRDLALDVIVGATPREWFATPTP</sequence>
<keyword evidence="6" id="KW-1185">Reference proteome</keyword>
<feature type="DNA-binding region" description="H-T-H motif" evidence="2">
    <location>
        <begin position="31"/>
        <end position="50"/>
    </location>
</feature>
<dbReference type="Pfam" id="PF00440">
    <property type="entry name" value="TetR_N"/>
    <property type="match status" value="1"/>
</dbReference>
<dbReference type="EMBL" id="JAUHQB010000003">
    <property type="protein sequence ID" value="MDN4483082.1"/>
    <property type="molecule type" value="Genomic_DNA"/>
</dbReference>
<keyword evidence="1 2" id="KW-0238">DNA-binding</keyword>
<dbReference type="EMBL" id="JAUHPX010000007">
    <property type="protein sequence ID" value="MDN4488741.1"/>
    <property type="molecule type" value="Genomic_DNA"/>
</dbReference>
<evidence type="ECO:0000259" key="3">
    <source>
        <dbReference type="PROSITE" id="PS50977"/>
    </source>
</evidence>
<evidence type="ECO:0000313" key="4">
    <source>
        <dbReference type="EMBL" id="MDN4483082.1"/>
    </source>
</evidence>
<evidence type="ECO:0000313" key="6">
    <source>
        <dbReference type="Proteomes" id="UP001172737"/>
    </source>
</evidence>
<accession>A0AAW7M9W5</accession>
<evidence type="ECO:0000256" key="2">
    <source>
        <dbReference type="PROSITE-ProRule" id="PRU00335"/>
    </source>
</evidence>
<dbReference type="Gene3D" id="1.10.357.10">
    <property type="entry name" value="Tetracycline Repressor, domain 2"/>
    <property type="match status" value="1"/>
</dbReference>
<protein>
    <submittedName>
        <fullName evidence="5">TetR/AcrR family transcriptional regulator</fullName>
    </submittedName>
</protein>
<comment type="caution">
    <text evidence="5">The sequence shown here is derived from an EMBL/GenBank/DDBJ whole genome shotgun (WGS) entry which is preliminary data.</text>
</comment>
<dbReference type="GO" id="GO:0003677">
    <property type="term" value="F:DNA binding"/>
    <property type="evidence" value="ECO:0007669"/>
    <property type="project" value="UniProtKB-UniRule"/>
</dbReference>
<evidence type="ECO:0000313" key="7">
    <source>
        <dbReference type="Proteomes" id="UP001172756"/>
    </source>
</evidence>
<dbReference type="Proteomes" id="UP001172756">
    <property type="component" value="Unassembled WGS sequence"/>
</dbReference>
<reference evidence="4 7" key="2">
    <citation type="submission" date="2023-06" db="EMBL/GenBank/DDBJ databases">
        <title>SYSU T0a273.</title>
        <authorList>
            <person name="Gao L."/>
            <person name="Fang B.-Z."/>
            <person name="Li W.-J."/>
        </authorList>
    </citation>
    <scope>NUCLEOTIDE SEQUENCE [LARGE SCALE GENOMIC DNA]</scope>
    <source>
        <strain evidence="4 7">SYSU T0a273</strain>
    </source>
</reference>
<proteinExistence type="predicted"/>
<reference evidence="5" key="1">
    <citation type="submission" date="2023-06" db="EMBL/GenBank/DDBJ databases">
        <title>Sysu t00039.</title>
        <authorList>
            <person name="Gao L."/>
            <person name="Fang B.-Z."/>
            <person name="Li W.-J."/>
        </authorList>
    </citation>
    <scope>NUCLEOTIDE SEQUENCE</scope>
    <source>
        <strain evidence="5">SYSU T00039</strain>
    </source>
</reference>
<gene>
    <name evidence="4" type="ORF">QQ002_05970</name>
    <name evidence="5" type="ORF">QQX10_11240</name>
</gene>
<evidence type="ECO:0000313" key="5">
    <source>
        <dbReference type="EMBL" id="MDN4488741.1"/>
    </source>
</evidence>
<dbReference type="InterPro" id="IPR001647">
    <property type="entry name" value="HTH_TetR"/>
</dbReference>
<organism evidence="5 6">
    <name type="scientific">Demequina lignilytica</name>
    <dbReference type="NCBI Taxonomy" id="3051663"/>
    <lineage>
        <taxon>Bacteria</taxon>
        <taxon>Bacillati</taxon>
        <taxon>Actinomycetota</taxon>
        <taxon>Actinomycetes</taxon>
        <taxon>Micrococcales</taxon>
        <taxon>Demequinaceae</taxon>
        <taxon>Demequina</taxon>
    </lineage>
</organism>
<dbReference type="InterPro" id="IPR009057">
    <property type="entry name" value="Homeodomain-like_sf"/>
</dbReference>
<evidence type="ECO:0000256" key="1">
    <source>
        <dbReference type="ARBA" id="ARBA00023125"/>
    </source>
</evidence>
<dbReference type="Proteomes" id="UP001172737">
    <property type="component" value="Unassembled WGS sequence"/>
</dbReference>